<reference evidence="13 14" key="1">
    <citation type="submission" date="2019-02" db="EMBL/GenBank/DDBJ databases">
        <title>Genomic Encyclopedia of Type Strains, Phase IV (KMG-IV): sequencing the most valuable type-strain genomes for metagenomic binning, comparative biology and taxonomic classification.</title>
        <authorList>
            <person name="Goeker M."/>
        </authorList>
    </citation>
    <scope>NUCLEOTIDE SEQUENCE [LARGE SCALE GENOMIC DNA]</scope>
    <source>
        <strain evidence="13 14">DSM 105135</strain>
    </source>
</reference>
<dbReference type="Gene3D" id="3.55.40.10">
    <property type="entry name" value="minor pseudopilin epsh domain"/>
    <property type="match status" value="1"/>
</dbReference>
<dbReference type="EMBL" id="SHKX01000010">
    <property type="protein sequence ID" value="RZU47486.1"/>
    <property type="molecule type" value="Genomic_DNA"/>
</dbReference>
<gene>
    <name evidence="13" type="ORF">EV700_0449</name>
</gene>
<evidence type="ECO:0000256" key="4">
    <source>
        <dbReference type="ARBA" id="ARBA00022481"/>
    </source>
</evidence>
<evidence type="ECO:0000256" key="7">
    <source>
        <dbReference type="ARBA" id="ARBA00022989"/>
    </source>
</evidence>
<dbReference type="NCBIfam" id="TIGR02532">
    <property type="entry name" value="IV_pilin_GFxxxE"/>
    <property type="match status" value="1"/>
</dbReference>
<protein>
    <recommendedName>
        <fullName evidence="2">Type II secretion system protein H</fullName>
    </recommendedName>
    <alternativeName>
        <fullName evidence="10">General secretion pathway protein H</fullName>
    </alternativeName>
</protein>
<evidence type="ECO:0000256" key="10">
    <source>
        <dbReference type="ARBA" id="ARBA00030775"/>
    </source>
</evidence>
<dbReference type="GO" id="GO:0005886">
    <property type="term" value="C:plasma membrane"/>
    <property type="evidence" value="ECO:0007669"/>
    <property type="project" value="UniProtKB-SubCell"/>
</dbReference>
<evidence type="ECO:0000256" key="3">
    <source>
        <dbReference type="ARBA" id="ARBA00022475"/>
    </source>
</evidence>
<evidence type="ECO:0000256" key="2">
    <source>
        <dbReference type="ARBA" id="ARBA00021549"/>
    </source>
</evidence>
<evidence type="ECO:0000256" key="8">
    <source>
        <dbReference type="ARBA" id="ARBA00023136"/>
    </source>
</evidence>
<dbReference type="RefSeq" id="WP_130410725.1">
    <property type="nucleotide sequence ID" value="NZ_SHKX01000010.1"/>
</dbReference>
<keyword evidence="3" id="KW-1003">Cell membrane</keyword>
<evidence type="ECO:0000256" key="5">
    <source>
        <dbReference type="ARBA" id="ARBA00022519"/>
    </source>
</evidence>
<keyword evidence="7 11" id="KW-1133">Transmembrane helix</keyword>
<evidence type="ECO:0000259" key="12">
    <source>
        <dbReference type="Pfam" id="PF12019"/>
    </source>
</evidence>
<dbReference type="GO" id="GO:0015627">
    <property type="term" value="C:type II protein secretion system complex"/>
    <property type="evidence" value="ECO:0007669"/>
    <property type="project" value="InterPro"/>
</dbReference>
<dbReference type="Pfam" id="PF12019">
    <property type="entry name" value="GspH"/>
    <property type="match status" value="1"/>
</dbReference>
<dbReference type="PROSITE" id="PS00409">
    <property type="entry name" value="PROKAR_NTER_METHYL"/>
    <property type="match status" value="1"/>
</dbReference>
<name>A0A4V2G664_9GAMM</name>
<keyword evidence="14" id="KW-1185">Reference proteome</keyword>
<comment type="subcellular location">
    <subcellularLocation>
        <location evidence="1">Cell inner membrane</location>
        <topology evidence="1">Single-pass membrane protein</topology>
    </subcellularLocation>
</comment>
<evidence type="ECO:0000313" key="14">
    <source>
        <dbReference type="Proteomes" id="UP000292423"/>
    </source>
</evidence>
<feature type="transmembrane region" description="Helical" evidence="11">
    <location>
        <begin position="12"/>
        <end position="30"/>
    </location>
</feature>
<dbReference type="InterPro" id="IPR045584">
    <property type="entry name" value="Pilin-like"/>
</dbReference>
<evidence type="ECO:0000256" key="11">
    <source>
        <dbReference type="SAM" id="Phobius"/>
    </source>
</evidence>
<organism evidence="13 14">
    <name type="scientific">Fluviicoccus keumensis</name>
    <dbReference type="NCBI Taxonomy" id="1435465"/>
    <lineage>
        <taxon>Bacteria</taxon>
        <taxon>Pseudomonadati</taxon>
        <taxon>Pseudomonadota</taxon>
        <taxon>Gammaproteobacteria</taxon>
        <taxon>Moraxellales</taxon>
        <taxon>Moraxellaceae</taxon>
        <taxon>Fluviicoccus</taxon>
    </lineage>
</organism>
<dbReference type="Proteomes" id="UP000292423">
    <property type="component" value="Unassembled WGS sequence"/>
</dbReference>
<dbReference type="Pfam" id="PF07963">
    <property type="entry name" value="N_methyl"/>
    <property type="match status" value="1"/>
</dbReference>
<dbReference type="InterPro" id="IPR012902">
    <property type="entry name" value="N_methyl_site"/>
</dbReference>
<evidence type="ECO:0000256" key="9">
    <source>
        <dbReference type="ARBA" id="ARBA00025772"/>
    </source>
</evidence>
<dbReference type="SUPFAM" id="SSF54523">
    <property type="entry name" value="Pili subunits"/>
    <property type="match status" value="1"/>
</dbReference>
<evidence type="ECO:0000256" key="1">
    <source>
        <dbReference type="ARBA" id="ARBA00004377"/>
    </source>
</evidence>
<keyword evidence="8 11" id="KW-0472">Membrane</keyword>
<keyword evidence="5" id="KW-0997">Cell inner membrane</keyword>
<keyword evidence="6 11" id="KW-0812">Transmembrane</keyword>
<evidence type="ECO:0000313" key="13">
    <source>
        <dbReference type="EMBL" id="RZU47486.1"/>
    </source>
</evidence>
<proteinExistence type="inferred from homology"/>
<feature type="domain" description="General secretion pathway GspH" evidence="12">
    <location>
        <begin position="42"/>
        <end position="155"/>
    </location>
</feature>
<dbReference type="OrthoDB" id="5587184at2"/>
<dbReference type="InterPro" id="IPR022346">
    <property type="entry name" value="T2SS_GspH"/>
</dbReference>
<keyword evidence="4" id="KW-0488">Methylation</keyword>
<dbReference type="GO" id="GO:0015628">
    <property type="term" value="P:protein secretion by the type II secretion system"/>
    <property type="evidence" value="ECO:0007669"/>
    <property type="project" value="InterPro"/>
</dbReference>
<comment type="caution">
    <text evidence="13">The sequence shown here is derived from an EMBL/GenBank/DDBJ whole genome shotgun (WGS) entry which is preliminary data.</text>
</comment>
<comment type="similarity">
    <text evidence="9">Belongs to the GSP H family.</text>
</comment>
<sequence>MIRQSGFTLPELMVTVAILAIIGSLAIPSIRDFQSNVRMSTTANLLAVSLKDARSKSITTRRNVVVSVVNTTTGWRGGWQTAFQTPLATDPANPLEGQDIPVNITIGPNPVLLTMTMTGSTGQVTRADGTVLNMVFTVCDSGRTGELGYNVMINQFGRVAVMRHTAVTTCGT</sequence>
<dbReference type="AlphaFoldDB" id="A0A4V2G664"/>
<accession>A0A4V2G664</accession>
<evidence type="ECO:0000256" key="6">
    <source>
        <dbReference type="ARBA" id="ARBA00022692"/>
    </source>
</evidence>